<evidence type="ECO:0000313" key="3">
    <source>
        <dbReference type="Proteomes" id="UP001139447"/>
    </source>
</evidence>
<feature type="transmembrane region" description="Helical" evidence="1">
    <location>
        <begin position="20"/>
        <end position="53"/>
    </location>
</feature>
<accession>A0A9X2AQT1</accession>
<keyword evidence="1" id="KW-1133">Transmembrane helix</keyword>
<comment type="caution">
    <text evidence="2">The sequence shown here is derived from an EMBL/GenBank/DDBJ whole genome shotgun (WGS) entry which is preliminary data.</text>
</comment>
<keyword evidence="1" id="KW-0812">Transmembrane</keyword>
<dbReference type="AlphaFoldDB" id="A0A9X2AQT1"/>
<proteinExistence type="predicted"/>
<protein>
    <submittedName>
        <fullName evidence="2">Uncharacterized protein</fullName>
    </submittedName>
</protein>
<sequence length="78" mass="8497">MNLPQYFGLFSTFRYLAALFSLSGAVLFASMFILIAFHAFVAAAAVLALTLLFSQRLRNFTDSKFTKAYSNGQSGGGE</sequence>
<evidence type="ECO:0000256" key="1">
    <source>
        <dbReference type="SAM" id="Phobius"/>
    </source>
</evidence>
<reference evidence="2" key="1">
    <citation type="submission" date="2022-03" db="EMBL/GenBank/DDBJ databases">
        <authorList>
            <person name="Woo C.Y."/>
        </authorList>
    </citation>
    <scope>NUCLEOTIDE SEQUENCE</scope>
    <source>
        <strain evidence="2">CYS-02</strain>
    </source>
</reference>
<gene>
    <name evidence="2" type="ORF">MMF98_09985</name>
</gene>
<dbReference type="Proteomes" id="UP001139447">
    <property type="component" value="Unassembled WGS sequence"/>
</dbReference>
<dbReference type="RefSeq" id="WP_243306125.1">
    <property type="nucleotide sequence ID" value="NZ_JALGBI010000001.1"/>
</dbReference>
<evidence type="ECO:0000313" key="2">
    <source>
        <dbReference type="EMBL" id="MCJ0763536.1"/>
    </source>
</evidence>
<keyword evidence="1" id="KW-0472">Membrane</keyword>
<dbReference type="EMBL" id="JALGBI010000001">
    <property type="protein sequence ID" value="MCJ0763536.1"/>
    <property type="molecule type" value="Genomic_DNA"/>
</dbReference>
<keyword evidence="3" id="KW-1185">Reference proteome</keyword>
<name>A0A9X2AQT1_9BURK</name>
<organism evidence="2 3">
    <name type="scientific">Variovorax terrae</name>
    <dbReference type="NCBI Taxonomy" id="2923278"/>
    <lineage>
        <taxon>Bacteria</taxon>
        <taxon>Pseudomonadati</taxon>
        <taxon>Pseudomonadota</taxon>
        <taxon>Betaproteobacteria</taxon>
        <taxon>Burkholderiales</taxon>
        <taxon>Comamonadaceae</taxon>
        <taxon>Variovorax</taxon>
    </lineage>
</organism>